<feature type="compositionally biased region" description="Basic and acidic residues" evidence="5">
    <location>
        <begin position="104"/>
        <end position="115"/>
    </location>
</feature>
<dbReference type="SUPFAM" id="SSF49785">
    <property type="entry name" value="Galactose-binding domain-like"/>
    <property type="match status" value="1"/>
</dbReference>
<dbReference type="PANTHER" id="PTHR12953">
    <property type="entry name" value="MEMBRANE PROTEIN CH1 RELATED"/>
    <property type="match status" value="1"/>
</dbReference>
<evidence type="ECO:0000256" key="4">
    <source>
        <dbReference type="ARBA" id="ARBA00023136"/>
    </source>
</evidence>
<feature type="non-terminal residue" evidence="8">
    <location>
        <position position="662"/>
    </location>
</feature>
<feature type="chain" id="PRO_5025471347" description="SUN domain-containing protein" evidence="6">
    <location>
        <begin position="22"/>
        <end position="662"/>
    </location>
</feature>
<feature type="region of interest" description="Disordered" evidence="5">
    <location>
        <begin position="104"/>
        <end position="164"/>
    </location>
</feature>
<name>A0A6A6HKE3_VIRVR</name>
<feature type="signal peptide" evidence="6">
    <location>
        <begin position="1"/>
        <end position="21"/>
    </location>
</feature>
<feature type="region of interest" description="Disordered" evidence="5">
    <location>
        <begin position="177"/>
        <end position="210"/>
    </location>
</feature>
<dbReference type="InterPro" id="IPR012919">
    <property type="entry name" value="SUN_dom"/>
</dbReference>
<sequence length="662" mass="73119">MRITLLHGFLLSAYLPLPVPATSSTISQTEGSTFVADPTSTINTIPTSSTCPFRTVNYLSYTLPQQCLRASRSALNATAEPWQTPASIVTLGEQSDKRNIIKGEDEAIEQQRRDNTLSADIGGTPSTHTSEAPSVAIVTESSAPTQSSVAPTDLDADSDSPLDNANFLSFEEWKKQNLEKSGQSPDNVGQSHSGTTGGNEARRRPGINNALDSIGEDQEIELDFGGFGKPKNADEPARGSPATDSSNEQATLAATSRSKDAGKTCKERFNYASFDCAATVLKTNPKAKSTSSVLVENKDSYMLNECHSDNKFIIVELCNDILIDTVVLANFEFFSSMFRTFRLSVSDRYPVKMERWRELGTFEARNSREVQAFLVENPLIWARYLRIEFLEHYGNEFYCPLSLVRVHGTTMLEEYRHQEEAARDEDLAIEEVSEDVVKAEDSKRKEEEMKRQEEQQAAAVTDVGEKRSDSPTESVMQPSETRSSEISAEPTTSTTSAIPKSSAPSSHNSTRPAPTINPSPSPSPPTQESFFKSVHKRLQTLESNSTLSLQYIESQSRILRDAFASAQKKQLTRTSSFLADLNATVAGELAGFRAQYDQLWQSTVIELAESRERQRREMEDVLLRLRVLADEVVWQKRVGMAQGVLVLVCLGLVMFAQRGGVG</sequence>
<dbReference type="InterPro" id="IPR045120">
    <property type="entry name" value="Suco/Slp1-like"/>
</dbReference>
<keyword evidence="4" id="KW-0472">Membrane</keyword>
<feature type="domain" description="SUN" evidence="7">
    <location>
        <begin position="239"/>
        <end position="411"/>
    </location>
</feature>
<keyword evidence="6" id="KW-0732">Signal</keyword>
<dbReference type="InterPro" id="IPR008979">
    <property type="entry name" value="Galactose-bd-like_sf"/>
</dbReference>
<dbReference type="Gene3D" id="2.60.120.260">
    <property type="entry name" value="Galactose-binding domain-like"/>
    <property type="match status" value="1"/>
</dbReference>
<dbReference type="PROSITE" id="PS51469">
    <property type="entry name" value="SUN"/>
    <property type="match status" value="1"/>
</dbReference>
<evidence type="ECO:0000259" key="7">
    <source>
        <dbReference type="PROSITE" id="PS51469"/>
    </source>
</evidence>
<dbReference type="PANTHER" id="PTHR12953:SF0">
    <property type="entry name" value="SUN DOMAIN-CONTAINING OSSIFICATION FACTOR"/>
    <property type="match status" value="1"/>
</dbReference>
<feature type="compositionally biased region" description="Polar residues" evidence="5">
    <location>
        <begin position="179"/>
        <end position="194"/>
    </location>
</feature>
<feature type="compositionally biased region" description="Basic and acidic residues" evidence="5">
    <location>
        <begin position="435"/>
        <end position="454"/>
    </location>
</feature>
<feature type="compositionally biased region" description="Polar residues" evidence="5">
    <location>
        <begin position="242"/>
        <end position="256"/>
    </location>
</feature>
<dbReference type="EMBL" id="ML991775">
    <property type="protein sequence ID" value="KAF2238605.1"/>
    <property type="molecule type" value="Genomic_DNA"/>
</dbReference>
<gene>
    <name evidence="8" type="ORF">EV356DRAFT_440130</name>
</gene>
<evidence type="ECO:0000256" key="5">
    <source>
        <dbReference type="SAM" id="MobiDB-lite"/>
    </source>
</evidence>
<protein>
    <recommendedName>
        <fullName evidence="7">SUN domain-containing protein</fullName>
    </recommendedName>
</protein>
<evidence type="ECO:0000256" key="1">
    <source>
        <dbReference type="ARBA" id="ARBA00004308"/>
    </source>
</evidence>
<dbReference type="OrthoDB" id="266334at2759"/>
<dbReference type="GO" id="GO:0016020">
    <property type="term" value="C:membrane"/>
    <property type="evidence" value="ECO:0007669"/>
    <property type="project" value="InterPro"/>
</dbReference>
<dbReference type="GO" id="GO:0034975">
    <property type="term" value="P:protein folding in endoplasmic reticulum"/>
    <property type="evidence" value="ECO:0007669"/>
    <property type="project" value="TreeGrafter"/>
</dbReference>
<feature type="compositionally biased region" description="Pro residues" evidence="5">
    <location>
        <begin position="515"/>
        <end position="525"/>
    </location>
</feature>
<dbReference type="Proteomes" id="UP000800092">
    <property type="component" value="Unassembled WGS sequence"/>
</dbReference>
<dbReference type="GO" id="GO:0012505">
    <property type="term" value="C:endomembrane system"/>
    <property type="evidence" value="ECO:0007669"/>
    <property type="project" value="UniProtKB-SubCell"/>
</dbReference>
<keyword evidence="9" id="KW-1185">Reference proteome</keyword>
<dbReference type="FunFam" id="2.60.120.260:FF:000082">
    <property type="entry name" value="Sad1/UNC domain protein"/>
    <property type="match status" value="1"/>
</dbReference>
<feature type="region of interest" description="Disordered" evidence="5">
    <location>
        <begin position="419"/>
        <end position="529"/>
    </location>
</feature>
<evidence type="ECO:0000313" key="8">
    <source>
        <dbReference type="EMBL" id="KAF2238605.1"/>
    </source>
</evidence>
<dbReference type="GO" id="GO:0005737">
    <property type="term" value="C:cytoplasm"/>
    <property type="evidence" value="ECO:0007669"/>
    <property type="project" value="TreeGrafter"/>
</dbReference>
<evidence type="ECO:0000256" key="3">
    <source>
        <dbReference type="ARBA" id="ARBA00022989"/>
    </source>
</evidence>
<dbReference type="AlphaFoldDB" id="A0A6A6HKE3"/>
<feature type="compositionally biased region" description="Polar residues" evidence="5">
    <location>
        <begin position="471"/>
        <end position="512"/>
    </location>
</feature>
<evidence type="ECO:0000313" key="9">
    <source>
        <dbReference type="Proteomes" id="UP000800092"/>
    </source>
</evidence>
<comment type="subcellular location">
    <subcellularLocation>
        <location evidence="1">Endomembrane system</location>
    </subcellularLocation>
</comment>
<accession>A0A6A6HKE3</accession>
<reference evidence="8" key="1">
    <citation type="journal article" date="2020" name="Stud. Mycol.">
        <title>101 Dothideomycetes genomes: a test case for predicting lifestyles and emergence of pathogens.</title>
        <authorList>
            <person name="Haridas S."/>
            <person name="Albert R."/>
            <person name="Binder M."/>
            <person name="Bloem J."/>
            <person name="Labutti K."/>
            <person name="Salamov A."/>
            <person name="Andreopoulos B."/>
            <person name="Baker S."/>
            <person name="Barry K."/>
            <person name="Bills G."/>
            <person name="Bluhm B."/>
            <person name="Cannon C."/>
            <person name="Castanera R."/>
            <person name="Culley D."/>
            <person name="Daum C."/>
            <person name="Ezra D."/>
            <person name="Gonzalez J."/>
            <person name="Henrissat B."/>
            <person name="Kuo A."/>
            <person name="Liang C."/>
            <person name="Lipzen A."/>
            <person name="Lutzoni F."/>
            <person name="Magnuson J."/>
            <person name="Mondo S."/>
            <person name="Nolan M."/>
            <person name="Ohm R."/>
            <person name="Pangilinan J."/>
            <person name="Park H.-J."/>
            <person name="Ramirez L."/>
            <person name="Alfaro M."/>
            <person name="Sun H."/>
            <person name="Tritt A."/>
            <person name="Yoshinaga Y."/>
            <person name="Zwiers L.-H."/>
            <person name="Turgeon B."/>
            <person name="Goodwin S."/>
            <person name="Spatafora J."/>
            <person name="Crous P."/>
            <person name="Grigoriev I."/>
        </authorList>
    </citation>
    <scope>NUCLEOTIDE SEQUENCE</scope>
    <source>
        <strain evidence="8">Tuck. ex Michener</strain>
    </source>
</reference>
<feature type="region of interest" description="Disordered" evidence="5">
    <location>
        <begin position="222"/>
        <end position="259"/>
    </location>
</feature>
<evidence type="ECO:0000256" key="6">
    <source>
        <dbReference type="SAM" id="SignalP"/>
    </source>
</evidence>
<proteinExistence type="predicted"/>
<feature type="compositionally biased region" description="Polar residues" evidence="5">
    <location>
        <begin position="139"/>
        <end position="150"/>
    </location>
</feature>
<organism evidence="8 9">
    <name type="scientific">Viridothelium virens</name>
    <name type="common">Speckled blister lichen</name>
    <name type="synonym">Trypethelium virens</name>
    <dbReference type="NCBI Taxonomy" id="1048519"/>
    <lineage>
        <taxon>Eukaryota</taxon>
        <taxon>Fungi</taxon>
        <taxon>Dikarya</taxon>
        <taxon>Ascomycota</taxon>
        <taxon>Pezizomycotina</taxon>
        <taxon>Dothideomycetes</taxon>
        <taxon>Dothideomycetes incertae sedis</taxon>
        <taxon>Trypetheliales</taxon>
        <taxon>Trypetheliaceae</taxon>
        <taxon>Viridothelium</taxon>
    </lineage>
</organism>
<keyword evidence="2" id="KW-0812">Transmembrane</keyword>
<dbReference type="Pfam" id="PF07738">
    <property type="entry name" value="Sad1_UNC"/>
    <property type="match status" value="1"/>
</dbReference>
<evidence type="ECO:0000256" key="2">
    <source>
        <dbReference type="ARBA" id="ARBA00022692"/>
    </source>
</evidence>
<keyword evidence="3" id="KW-1133">Transmembrane helix</keyword>